<dbReference type="EMBL" id="CP009288">
    <property type="protein sequence ID" value="AIQ12302.1"/>
    <property type="molecule type" value="Genomic_DNA"/>
</dbReference>
<evidence type="ECO:0008006" key="4">
    <source>
        <dbReference type="Google" id="ProtNLM"/>
    </source>
</evidence>
<dbReference type="STRING" id="44251.PDUR_10505"/>
<reference evidence="2 3" key="1">
    <citation type="submission" date="2014-08" db="EMBL/GenBank/DDBJ databases">
        <title>Comparative genomics of the Paenibacillus odorifer group.</title>
        <authorList>
            <person name="den Bakker H.C."/>
            <person name="Tsai Y.-C."/>
            <person name="Martin N."/>
            <person name="Korlach J."/>
            <person name="Wiedmann M."/>
        </authorList>
    </citation>
    <scope>NUCLEOTIDE SEQUENCE [LARGE SCALE GENOMIC DNA]</scope>
    <source>
        <strain evidence="2 3">DSM 1735</strain>
    </source>
</reference>
<name>A0A089HMG5_PAEDU</name>
<dbReference type="KEGG" id="pdu:PDUR_10505"/>
<dbReference type="Pfam" id="PF14903">
    <property type="entry name" value="WG_beta_rep"/>
    <property type="match status" value="4"/>
</dbReference>
<evidence type="ECO:0000313" key="3">
    <source>
        <dbReference type="Proteomes" id="UP000029409"/>
    </source>
</evidence>
<keyword evidence="3" id="KW-1185">Reference proteome</keyword>
<proteinExistence type="predicted"/>
<evidence type="ECO:0000313" key="2">
    <source>
        <dbReference type="EMBL" id="AIQ12302.1"/>
    </source>
</evidence>
<gene>
    <name evidence="2" type="ORF">PDUR_10505</name>
</gene>
<accession>A0A089HMG5</accession>
<dbReference type="eggNOG" id="COG0515">
    <property type="taxonomic scope" value="Bacteria"/>
</dbReference>
<dbReference type="OrthoDB" id="210273at2"/>
<protein>
    <recommendedName>
        <fullName evidence="4">WG repeat-containing protein</fullName>
    </recommendedName>
</protein>
<feature type="signal peptide" evidence="1">
    <location>
        <begin position="1"/>
        <end position="24"/>
    </location>
</feature>
<dbReference type="PANTHER" id="PTHR37841">
    <property type="entry name" value="GLR2918 PROTEIN"/>
    <property type="match status" value="1"/>
</dbReference>
<organism evidence="2 3">
    <name type="scientific">Paenibacillus durus</name>
    <name type="common">Paenibacillus azotofixans</name>
    <dbReference type="NCBI Taxonomy" id="44251"/>
    <lineage>
        <taxon>Bacteria</taxon>
        <taxon>Bacillati</taxon>
        <taxon>Bacillota</taxon>
        <taxon>Bacilli</taxon>
        <taxon>Bacillales</taxon>
        <taxon>Paenibacillaceae</taxon>
        <taxon>Paenibacillus</taxon>
    </lineage>
</organism>
<dbReference type="SUPFAM" id="SSF69360">
    <property type="entry name" value="Cell wall binding repeat"/>
    <property type="match status" value="1"/>
</dbReference>
<keyword evidence="1" id="KW-0732">Signal</keyword>
<evidence type="ECO:0000256" key="1">
    <source>
        <dbReference type="SAM" id="SignalP"/>
    </source>
</evidence>
<dbReference type="Proteomes" id="UP000029409">
    <property type="component" value="Chromosome"/>
</dbReference>
<feature type="chain" id="PRO_5001843058" description="WG repeat-containing protein" evidence="1">
    <location>
        <begin position="25"/>
        <end position="366"/>
    </location>
</feature>
<sequence>MVKKIGLALLIGCMTILMSGICFAASSATQIKLSQTPINFSPVRPASDGQFHDGLLFSEQSDGTLVYYNAKGQEAFTLPAWIKPLSDFSEQRAMVMNTKTKLVGYINTKGALAIPCKYADGERFSEKVAHVSIPDSTEQAIIDRSGKIVHTFNQTYDSDYAFSGGLAAAYAPKGGKLGFINTSGELVIPYQYTYARRFSEGVALVRNGKGKYGFIDAAGKTIIPFQFNAGSDFSGGLAAVENAKGKWGYININGKTVIPFKYYGAGNFSEGLAYVYNSKGKLGYINKNGTQIIAYQQYNRAFDFKEGVALVGIESKSGADSKFGYIDRQGKLLTKLEYRMESSSFNGGSAAALKTLGKGVILTKVL</sequence>
<dbReference type="PANTHER" id="PTHR37841:SF1">
    <property type="entry name" value="DUF3298 DOMAIN-CONTAINING PROTEIN"/>
    <property type="match status" value="1"/>
</dbReference>
<dbReference type="AlphaFoldDB" id="A0A089HMG5"/>
<dbReference type="InterPro" id="IPR032774">
    <property type="entry name" value="WG_beta_rep"/>
</dbReference>